<reference evidence="1" key="1">
    <citation type="journal article" date="2014" name="Front. Microbiol.">
        <title>High frequency of phylogenetically diverse reductive dehalogenase-homologous genes in deep subseafloor sedimentary metagenomes.</title>
        <authorList>
            <person name="Kawai M."/>
            <person name="Futagami T."/>
            <person name="Toyoda A."/>
            <person name="Takaki Y."/>
            <person name="Nishi S."/>
            <person name="Hori S."/>
            <person name="Arai W."/>
            <person name="Tsubouchi T."/>
            <person name="Morono Y."/>
            <person name="Uchiyama I."/>
            <person name="Ito T."/>
            <person name="Fujiyama A."/>
            <person name="Inagaki F."/>
            <person name="Takami H."/>
        </authorList>
    </citation>
    <scope>NUCLEOTIDE SEQUENCE</scope>
    <source>
        <strain evidence="1">Expedition CK06-06</strain>
    </source>
</reference>
<accession>X1G840</accession>
<sequence>MGLEESETLQGHAGVLRWMADQRNSMAVFLLYQIKKEARGKALEGYFKAVDSGYADGIGLLCNILGSAEEEVGVACGEVGVSDKGSRAVSWTGDGQKIQEIRWP</sequence>
<name>X1G840_9ZZZZ</name>
<protein>
    <submittedName>
        <fullName evidence="1">Uncharacterized protein</fullName>
    </submittedName>
</protein>
<comment type="caution">
    <text evidence="1">The sequence shown here is derived from an EMBL/GenBank/DDBJ whole genome shotgun (WGS) entry which is preliminary data.</text>
</comment>
<dbReference type="EMBL" id="BARU01005531">
    <property type="protein sequence ID" value="GAH37734.1"/>
    <property type="molecule type" value="Genomic_DNA"/>
</dbReference>
<evidence type="ECO:0000313" key="1">
    <source>
        <dbReference type="EMBL" id="GAH37734.1"/>
    </source>
</evidence>
<organism evidence="1">
    <name type="scientific">marine sediment metagenome</name>
    <dbReference type="NCBI Taxonomy" id="412755"/>
    <lineage>
        <taxon>unclassified sequences</taxon>
        <taxon>metagenomes</taxon>
        <taxon>ecological metagenomes</taxon>
    </lineage>
</organism>
<dbReference type="AlphaFoldDB" id="X1G840"/>
<gene>
    <name evidence="1" type="ORF">S03H2_10792</name>
</gene>
<proteinExistence type="predicted"/>